<reference evidence="1 2" key="1">
    <citation type="journal article" date="2020" name="ISME J.">
        <title>Comparative genomics reveals insights into cyanobacterial evolution and habitat adaptation.</title>
        <authorList>
            <person name="Chen M.Y."/>
            <person name="Teng W.K."/>
            <person name="Zhao L."/>
            <person name="Hu C.X."/>
            <person name="Zhou Y.K."/>
            <person name="Han B.P."/>
            <person name="Song L.R."/>
            <person name="Shu W.S."/>
        </authorList>
    </citation>
    <scope>NUCLEOTIDE SEQUENCE [LARGE SCALE GENOMIC DNA]</scope>
    <source>
        <strain evidence="1 2">FACHB-362</strain>
    </source>
</reference>
<keyword evidence="2" id="KW-1185">Reference proteome</keyword>
<dbReference type="EMBL" id="JACJTQ010000002">
    <property type="protein sequence ID" value="MBD2690612.1"/>
    <property type="molecule type" value="Genomic_DNA"/>
</dbReference>
<accession>A0ABR8IZE4</accession>
<organism evidence="1 2">
    <name type="scientific">Anabaena catenula FACHB-362</name>
    <dbReference type="NCBI Taxonomy" id="2692877"/>
    <lineage>
        <taxon>Bacteria</taxon>
        <taxon>Bacillati</taxon>
        <taxon>Cyanobacteriota</taxon>
        <taxon>Cyanophyceae</taxon>
        <taxon>Nostocales</taxon>
        <taxon>Nostocaceae</taxon>
        <taxon>Anabaena</taxon>
    </lineage>
</organism>
<evidence type="ECO:0000313" key="2">
    <source>
        <dbReference type="Proteomes" id="UP000660381"/>
    </source>
</evidence>
<dbReference type="RefSeq" id="WP_190905185.1">
    <property type="nucleotide sequence ID" value="NZ_JACJTQ010000002.1"/>
</dbReference>
<dbReference type="Proteomes" id="UP000660381">
    <property type="component" value="Unassembled WGS sequence"/>
</dbReference>
<name>A0ABR8IZE4_9NOST</name>
<protein>
    <submittedName>
        <fullName evidence="1">Uncharacterized protein</fullName>
    </submittedName>
</protein>
<sequence length="45" mass="5145">MYLAEDEAQEETVGWIESDIQGEELAFLEELPPELRSDDESEQSS</sequence>
<evidence type="ECO:0000313" key="1">
    <source>
        <dbReference type="EMBL" id="MBD2690612.1"/>
    </source>
</evidence>
<proteinExistence type="predicted"/>
<gene>
    <name evidence="1" type="ORF">H6G68_02390</name>
</gene>
<comment type="caution">
    <text evidence="1">The sequence shown here is derived from an EMBL/GenBank/DDBJ whole genome shotgun (WGS) entry which is preliminary data.</text>
</comment>